<dbReference type="STRING" id="89524.SAMN05444370_11712"/>
<dbReference type="EMBL" id="FNQM01000017">
    <property type="protein sequence ID" value="SEA90220.1"/>
    <property type="molecule type" value="Genomic_DNA"/>
</dbReference>
<name>A0A1H4EZV0_9RHOB</name>
<dbReference type="AlphaFoldDB" id="A0A1H4EZV0"/>
<dbReference type="Pfam" id="PF06226">
    <property type="entry name" value="DUF1007"/>
    <property type="match status" value="1"/>
</dbReference>
<reference evidence="2 3" key="1">
    <citation type="submission" date="2016-10" db="EMBL/GenBank/DDBJ databases">
        <authorList>
            <person name="de Groot N.N."/>
        </authorList>
    </citation>
    <scope>NUCLEOTIDE SEQUENCE [LARGE SCALE GENOMIC DNA]</scope>
    <source>
        <strain evidence="2 3">DSM 15345</strain>
    </source>
</reference>
<evidence type="ECO:0000313" key="3">
    <source>
        <dbReference type="Proteomes" id="UP000198703"/>
    </source>
</evidence>
<feature type="chain" id="PRO_5011490715" evidence="1">
    <location>
        <begin position="21"/>
        <end position="212"/>
    </location>
</feature>
<dbReference type="OrthoDB" id="1679673at2"/>
<keyword evidence="3" id="KW-1185">Reference proteome</keyword>
<keyword evidence="1" id="KW-0732">Signal</keyword>
<evidence type="ECO:0000256" key="1">
    <source>
        <dbReference type="SAM" id="SignalP"/>
    </source>
</evidence>
<evidence type="ECO:0000313" key="2">
    <source>
        <dbReference type="EMBL" id="SEA90220.1"/>
    </source>
</evidence>
<proteinExistence type="predicted"/>
<accession>A0A1H4EZV0</accession>
<dbReference type="InterPro" id="IPR010412">
    <property type="entry name" value="DUF1007"/>
</dbReference>
<sequence length="212" mass="22643">MKLTRIALAAILCLAPVAGAAHPHVFIEVGATFVFDDENRLAAVRIEHRYDALVSLFVLNEFGIDPFSPLSDDSVARLVEDQAAMLKADNGFAALAVERRDTPLHGPDAVTVSLREDRLQVAFALRLAAPVALEDQEATLAVFDPVYFIAFEMDGAVMTEGGTGCAAEAVEWAPTDVLAALESSLFSLAADEVPDDPTVGRLFAAKARATCR</sequence>
<gene>
    <name evidence="2" type="ORF">SAMN05444370_11712</name>
</gene>
<organism evidence="2 3">
    <name type="scientific">Rubrimonas cliftonensis</name>
    <dbReference type="NCBI Taxonomy" id="89524"/>
    <lineage>
        <taxon>Bacteria</taxon>
        <taxon>Pseudomonadati</taxon>
        <taxon>Pseudomonadota</taxon>
        <taxon>Alphaproteobacteria</taxon>
        <taxon>Rhodobacterales</taxon>
        <taxon>Paracoccaceae</taxon>
        <taxon>Rubrimonas</taxon>
    </lineage>
</organism>
<dbReference type="Proteomes" id="UP000198703">
    <property type="component" value="Unassembled WGS sequence"/>
</dbReference>
<dbReference type="RefSeq" id="WP_093255587.1">
    <property type="nucleotide sequence ID" value="NZ_FNQM01000017.1"/>
</dbReference>
<feature type="signal peptide" evidence="1">
    <location>
        <begin position="1"/>
        <end position="20"/>
    </location>
</feature>
<protein>
    <submittedName>
        <fullName evidence="2">ABC-type uncharacterized transport system, substrate-binding protein</fullName>
    </submittedName>
</protein>